<sequence>MDLNIKEANKFISYHAKPQSLVEKDLILIQDLVLKYPYCQSLHFLATQAAKESAAFENKLAKAAVFTSSGEVLYQFVNHTNQFETETIELDDSLTVFETETIKEVEETNDFGQAFGVDLNRLVVSDQQAENYSVDEELIIDEDDVITDETLIEEPLAEVNAIENIEDVAEPVEEEVTIEEPLAEVNTLENIEDVAEPVEEEVNIEEPLAEVNTLENIERFTKPVEEEVTFEEPLAEENAIENIEDVAEPVEDEVTIEQPLAEENAIENIEDVAEPVEDEVVTIEEPLAEENEIENIDEPVEEEETTIEEPLTEESEIENIEDVAEPVEEEETTIEEPLTEENAIENIEDVAEPVEDDEVTIEEPLAEENAIENIEDVAEPVEDDEVTIEEPLAEENAIENIEDVAEPVEETEKSNKIDNQIKPDKSELIFDSPVASDFFAFAKREKQEPAIEPTKLDEQSKVQLANQENLSQYNDERMPYTFLWWLNKTRKEHEANTQPYSKNVVKNKEEIKTKIATDSLNQQIATNIFQLRSVEDIEQSQQKSFGFPFDFRKKESNIIEKFIKEEPQIKPPAANKIDTENKAKKSSEDSNEVVSETLAKIYVEQMLYHKALDVYKKLSLKYPEKSTYFASQIKYLELKVN</sequence>
<dbReference type="Proteomes" id="UP001597546">
    <property type="component" value="Unassembled WGS sequence"/>
</dbReference>
<organism evidence="1 2">
    <name type="scientific">Pedobacter alpinus</name>
    <dbReference type="NCBI Taxonomy" id="1590643"/>
    <lineage>
        <taxon>Bacteria</taxon>
        <taxon>Pseudomonadati</taxon>
        <taxon>Bacteroidota</taxon>
        <taxon>Sphingobacteriia</taxon>
        <taxon>Sphingobacteriales</taxon>
        <taxon>Sphingobacteriaceae</taxon>
        <taxon>Pedobacter</taxon>
    </lineage>
</organism>
<gene>
    <name evidence="1" type="ORF">ACFSSE_04670</name>
</gene>
<evidence type="ECO:0008006" key="3">
    <source>
        <dbReference type="Google" id="ProtNLM"/>
    </source>
</evidence>
<keyword evidence="2" id="KW-1185">Reference proteome</keyword>
<evidence type="ECO:0000313" key="2">
    <source>
        <dbReference type="Proteomes" id="UP001597546"/>
    </source>
</evidence>
<protein>
    <recommendedName>
        <fullName evidence="3">Tetratricopeptide repeat protein</fullName>
    </recommendedName>
</protein>
<reference evidence="2" key="1">
    <citation type="journal article" date="2019" name="Int. J. Syst. Evol. Microbiol.">
        <title>The Global Catalogue of Microorganisms (GCM) 10K type strain sequencing project: providing services to taxonomists for standard genome sequencing and annotation.</title>
        <authorList>
            <consortium name="The Broad Institute Genomics Platform"/>
            <consortium name="The Broad Institute Genome Sequencing Center for Infectious Disease"/>
            <person name="Wu L."/>
            <person name="Ma J."/>
        </authorList>
    </citation>
    <scope>NUCLEOTIDE SEQUENCE [LARGE SCALE GENOMIC DNA]</scope>
    <source>
        <strain evidence="2">KCTC 42456</strain>
    </source>
</reference>
<comment type="caution">
    <text evidence="1">The sequence shown here is derived from an EMBL/GenBank/DDBJ whole genome shotgun (WGS) entry which is preliminary data.</text>
</comment>
<proteinExistence type="predicted"/>
<accession>A0ABW5TPZ4</accession>
<dbReference type="EMBL" id="JBHULV010000013">
    <property type="protein sequence ID" value="MFD2730989.1"/>
    <property type="molecule type" value="Genomic_DNA"/>
</dbReference>
<name>A0ABW5TPZ4_9SPHI</name>
<dbReference type="RefSeq" id="WP_379100747.1">
    <property type="nucleotide sequence ID" value="NZ_JBHULV010000013.1"/>
</dbReference>
<evidence type="ECO:0000313" key="1">
    <source>
        <dbReference type="EMBL" id="MFD2730989.1"/>
    </source>
</evidence>